<evidence type="ECO:0000256" key="1">
    <source>
        <dbReference type="SAM" id="SignalP"/>
    </source>
</evidence>
<dbReference type="Gene3D" id="2.60.40.3910">
    <property type="entry name" value="Inclusion body protein"/>
    <property type="match status" value="1"/>
</dbReference>
<sequence length="165" mass="18291">MKNFNRLFQTLVAILFFGITNSFAQQVHYVTIHVDTDQITRQNKLDVCYFTSESPDMDITTSEGNIEDFNITVSAGDTIIWRGVSSSNPGTDVVNVKSINYHGGDNVFGTNVLNGNNQSPEEVLGVVQLGTNGQMEKYTIKFTVYNNGSKRNGTFNIDPKITVKP</sequence>
<organism evidence="2 3">
    <name type="scientific">Xanthomarina spongicola</name>
    <dbReference type="NCBI Taxonomy" id="570520"/>
    <lineage>
        <taxon>Bacteria</taxon>
        <taxon>Pseudomonadati</taxon>
        <taxon>Bacteroidota</taxon>
        <taxon>Flavobacteriia</taxon>
        <taxon>Flavobacteriales</taxon>
        <taxon>Flavobacteriaceae</taxon>
        <taxon>Xanthomarina</taxon>
    </lineage>
</organism>
<dbReference type="OrthoDB" id="1354291at2"/>
<name>A0A316DJ48_9FLAO</name>
<evidence type="ECO:0000313" key="2">
    <source>
        <dbReference type="EMBL" id="PWK17925.1"/>
    </source>
</evidence>
<evidence type="ECO:0000313" key="3">
    <source>
        <dbReference type="Proteomes" id="UP000245430"/>
    </source>
</evidence>
<proteinExistence type="predicted"/>
<dbReference type="RefSeq" id="WP_109682813.1">
    <property type="nucleotide sequence ID" value="NZ_QGGP01000006.1"/>
</dbReference>
<dbReference type="Proteomes" id="UP000245430">
    <property type="component" value="Unassembled WGS sequence"/>
</dbReference>
<comment type="caution">
    <text evidence="2">The sequence shown here is derived from an EMBL/GenBank/DDBJ whole genome shotgun (WGS) entry which is preliminary data.</text>
</comment>
<protein>
    <submittedName>
        <fullName evidence="2">Uncharacterized protein</fullName>
    </submittedName>
</protein>
<dbReference type="EMBL" id="QGGP01000006">
    <property type="protein sequence ID" value="PWK17925.1"/>
    <property type="molecule type" value="Genomic_DNA"/>
</dbReference>
<feature type="signal peptide" evidence="1">
    <location>
        <begin position="1"/>
        <end position="24"/>
    </location>
</feature>
<dbReference type="AlphaFoldDB" id="A0A316DJ48"/>
<gene>
    <name evidence="2" type="ORF">LX78_02324</name>
</gene>
<dbReference type="InterPro" id="IPR038712">
    <property type="entry name" value="PixA-like_sf"/>
</dbReference>
<keyword evidence="3" id="KW-1185">Reference proteome</keyword>
<keyword evidence="1" id="KW-0732">Signal</keyword>
<accession>A0A316DJ48</accession>
<reference evidence="2 3" key="1">
    <citation type="submission" date="2018-05" db="EMBL/GenBank/DDBJ databases">
        <title>Genomic Encyclopedia of Archaeal and Bacterial Type Strains, Phase II (KMG-II): from individual species to whole genera.</title>
        <authorList>
            <person name="Goeker M."/>
        </authorList>
    </citation>
    <scope>NUCLEOTIDE SEQUENCE [LARGE SCALE GENOMIC DNA]</scope>
    <source>
        <strain evidence="2 3">DSM 22637</strain>
    </source>
</reference>
<feature type="chain" id="PRO_5016454726" evidence="1">
    <location>
        <begin position="25"/>
        <end position="165"/>
    </location>
</feature>